<feature type="transmembrane region" description="Helical" evidence="1">
    <location>
        <begin position="43"/>
        <end position="64"/>
    </location>
</feature>
<organism evidence="2 3">
    <name type="scientific">Achromobacter marplatensis</name>
    <dbReference type="NCBI Taxonomy" id="470868"/>
    <lineage>
        <taxon>Bacteria</taxon>
        <taxon>Pseudomonadati</taxon>
        <taxon>Pseudomonadota</taxon>
        <taxon>Betaproteobacteria</taxon>
        <taxon>Burkholderiales</taxon>
        <taxon>Alcaligenaceae</taxon>
        <taxon>Achromobacter</taxon>
    </lineage>
</organism>
<accession>A0AA42WDG4</accession>
<feature type="transmembrane region" description="Helical" evidence="1">
    <location>
        <begin position="71"/>
        <end position="99"/>
    </location>
</feature>
<proteinExistence type="predicted"/>
<evidence type="ECO:0000313" key="3">
    <source>
        <dbReference type="Proteomes" id="UP001161276"/>
    </source>
</evidence>
<protein>
    <submittedName>
        <fullName evidence="2">Uncharacterized protein</fullName>
    </submittedName>
</protein>
<dbReference type="Proteomes" id="UP001161276">
    <property type="component" value="Unassembled WGS sequence"/>
</dbReference>
<evidence type="ECO:0000313" key="2">
    <source>
        <dbReference type="EMBL" id="MDH2053218.1"/>
    </source>
</evidence>
<sequence>MRPYLVLGLLLLGTLVAVGYRFRHSKPDDTRRRIVSDLVAGGLMYAFIAPAIGGAALMLALSAVTRDPQNLVVAVLGLPWFYVFGIVPALLCGIVAGALKPVLPTWPALGMMTVAGGLYGFLFLAAFGSQDFRWADLLFPLSVGALPGIVGSLLCTYWFFGRPGRPRALATDATPEAADPPQ</sequence>
<feature type="transmembrane region" description="Helical" evidence="1">
    <location>
        <begin position="137"/>
        <end position="160"/>
    </location>
</feature>
<name>A0AA42WDG4_9BURK</name>
<dbReference type="AlphaFoldDB" id="A0AA42WDG4"/>
<keyword evidence="1" id="KW-0472">Membrane</keyword>
<comment type="caution">
    <text evidence="2">The sequence shown here is derived from an EMBL/GenBank/DDBJ whole genome shotgun (WGS) entry which is preliminary data.</text>
</comment>
<dbReference type="EMBL" id="JAOCKG010000011">
    <property type="protein sequence ID" value="MDH2053218.1"/>
    <property type="molecule type" value="Genomic_DNA"/>
</dbReference>
<keyword evidence="1" id="KW-0812">Transmembrane</keyword>
<feature type="transmembrane region" description="Helical" evidence="1">
    <location>
        <begin position="105"/>
        <end position="125"/>
    </location>
</feature>
<gene>
    <name evidence="2" type="ORF">N5K24_22615</name>
</gene>
<evidence type="ECO:0000256" key="1">
    <source>
        <dbReference type="SAM" id="Phobius"/>
    </source>
</evidence>
<reference evidence="2" key="1">
    <citation type="submission" date="2022-09" db="EMBL/GenBank/DDBJ databases">
        <title>Intensive care unit water sources are persistently colonized with multi-drug resistant bacteria and are the site of extensive horizontal gene transfer of antibiotic resistance genes.</title>
        <authorList>
            <person name="Diorio-Toth L."/>
        </authorList>
    </citation>
    <scope>NUCLEOTIDE SEQUENCE</scope>
    <source>
        <strain evidence="2">GD03676</strain>
    </source>
</reference>
<dbReference type="RefSeq" id="WP_280028617.1">
    <property type="nucleotide sequence ID" value="NZ_JAOCKG010000011.1"/>
</dbReference>
<keyword evidence="1" id="KW-1133">Transmembrane helix</keyword>